<dbReference type="RefSeq" id="WP_256605443.1">
    <property type="nucleotide sequence ID" value="NZ_JANIBL010000003.1"/>
</dbReference>
<proteinExistence type="predicted"/>
<dbReference type="Proteomes" id="UP001524570">
    <property type="component" value="Unassembled WGS sequence"/>
</dbReference>
<comment type="caution">
    <text evidence="1">The sequence shown here is derived from an EMBL/GenBank/DDBJ whole genome shotgun (WGS) entry which is preliminary data.</text>
</comment>
<organism evidence="1 2">
    <name type="scientific">Methylomonas rosea</name>
    <dbReference type="NCBI Taxonomy" id="2952227"/>
    <lineage>
        <taxon>Bacteria</taxon>
        <taxon>Pseudomonadati</taxon>
        <taxon>Pseudomonadota</taxon>
        <taxon>Gammaproteobacteria</taxon>
        <taxon>Methylococcales</taxon>
        <taxon>Methylococcaceae</taxon>
        <taxon>Methylomonas</taxon>
    </lineage>
</organism>
<keyword evidence="2" id="KW-1185">Reference proteome</keyword>
<protein>
    <submittedName>
        <fullName evidence="1">Uncharacterized protein</fullName>
    </submittedName>
</protein>
<gene>
    <name evidence="1" type="ORF">NP589_01945</name>
</gene>
<accession>A0ABT1TNI5</accession>
<name>A0ABT1TNI5_9GAMM</name>
<evidence type="ECO:0000313" key="1">
    <source>
        <dbReference type="EMBL" id="MCQ8116168.1"/>
    </source>
</evidence>
<sequence length="215" mass="24529">MKAIIIMDHMMMNQLAVPSRKKLKEYGHDIVGLYTSCVSISAAENSKLTPIQNLEPITAEILALLNDFAQTTRYHNLDALSRLQTQTDPLEHWNNVMTSILRKDVSKTKQDRILSQANAVSSALAEKAITLMQGLDKQSLTTEQALALPELHDQAVRYAVLYIMKMLTELRDLTSDVSHKAYACGGREPPFPQMQEFLEWIWDDRAYVLRKKKWP</sequence>
<dbReference type="EMBL" id="JANIBL010000003">
    <property type="protein sequence ID" value="MCQ8116168.1"/>
    <property type="molecule type" value="Genomic_DNA"/>
</dbReference>
<reference evidence="1 2" key="1">
    <citation type="submission" date="2022-07" db="EMBL/GenBank/DDBJ databases">
        <title>Methylomonas rivi sp. nov., Methylomonas rosea sp. nov., Methylomonas aureus sp. nov. and Methylomonas subterranea sp. nov., four novel methanotrophs isolated from a freshwater creek and the deep terrestrial subsurface.</title>
        <authorList>
            <person name="Abin C."/>
            <person name="Sankaranarayanan K."/>
            <person name="Garner C."/>
            <person name="Sindelar R."/>
            <person name="Kotary K."/>
            <person name="Garner R."/>
            <person name="Barclay S."/>
            <person name="Lawson P."/>
            <person name="Krumholz L."/>
        </authorList>
    </citation>
    <scope>NUCLEOTIDE SEQUENCE [LARGE SCALE GENOMIC DNA]</scope>
    <source>
        <strain evidence="1 2">WSC-7</strain>
    </source>
</reference>
<evidence type="ECO:0000313" key="2">
    <source>
        <dbReference type="Proteomes" id="UP001524570"/>
    </source>
</evidence>